<dbReference type="GO" id="GO:0098542">
    <property type="term" value="P:defense response to other organism"/>
    <property type="evidence" value="ECO:0007669"/>
    <property type="project" value="InterPro"/>
</dbReference>
<evidence type="ECO:0000259" key="6">
    <source>
        <dbReference type="Pfam" id="PF03168"/>
    </source>
</evidence>
<keyword evidence="3 5" id="KW-1133">Transmembrane helix</keyword>
<evidence type="ECO:0000256" key="4">
    <source>
        <dbReference type="ARBA" id="ARBA00023136"/>
    </source>
</evidence>
<comment type="subcellular location">
    <subcellularLocation>
        <location evidence="1">Membrane</location>
        <topology evidence="1">Single-pass membrane protein</topology>
    </subcellularLocation>
</comment>
<evidence type="ECO:0000256" key="5">
    <source>
        <dbReference type="SAM" id="Phobius"/>
    </source>
</evidence>
<gene>
    <name evidence="7" type="ORF">OLC1_LOCUS2483</name>
</gene>
<feature type="domain" description="Late embryogenesis abundant protein LEA-2 subgroup" evidence="6">
    <location>
        <begin position="73"/>
        <end position="162"/>
    </location>
</feature>
<evidence type="ECO:0000256" key="2">
    <source>
        <dbReference type="ARBA" id="ARBA00022692"/>
    </source>
</evidence>
<name>A0AAV1C445_OLDCO</name>
<evidence type="ECO:0000256" key="1">
    <source>
        <dbReference type="ARBA" id="ARBA00004167"/>
    </source>
</evidence>
<keyword evidence="8" id="KW-1185">Reference proteome</keyword>
<sequence>MAETRRRSRKALKICCGVSAIVITIILVVFITLAFTVFKPKNPLIIPQSARLQNVQFQMFPSLTLNATLGLNVTVQNKNYGGFQFDNTTTYVDYRGIGVAEVPLERGSVPARGELEIYSVANISADKLLLSPYFWDDFGSGGFNFTSTTNFQGKANFLKVFKLKAKVFATCHISVQILSQHIQVNCTSKLKL</sequence>
<dbReference type="GO" id="GO:0016020">
    <property type="term" value="C:membrane"/>
    <property type="evidence" value="ECO:0007669"/>
    <property type="project" value="UniProtKB-SubCell"/>
</dbReference>
<dbReference type="Gene3D" id="2.60.40.1820">
    <property type="match status" value="1"/>
</dbReference>
<dbReference type="InterPro" id="IPR004864">
    <property type="entry name" value="LEA_2"/>
</dbReference>
<keyword evidence="2 5" id="KW-0812">Transmembrane</keyword>
<dbReference type="Proteomes" id="UP001161247">
    <property type="component" value="Chromosome 1"/>
</dbReference>
<proteinExistence type="predicted"/>
<organism evidence="7 8">
    <name type="scientific">Oldenlandia corymbosa var. corymbosa</name>
    <dbReference type="NCBI Taxonomy" id="529605"/>
    <lineage>
        <taxon>Eukaryota</taxon>
        <taxon>Viridiplantae</taxon>
        <taxon>Streptophyta</taxon>
        <taxon>Embryophyta</taxon>
        <taxon>Tracheophyta</taxon>
        <taxon>Spermatophyta</taxon>
        <taxon>Magnoliopsida</taxon>
        <taxon>eudicotyledons</taxon>
        <taxon>Gunneridae</taxon>
        <taxon>Pentapetalae</taxon>
        <taxon>asterids</taxon>
        <taxon>lamiids</taxon>
        <taxon>Gentianales</taxon>
        <taxon>Rubiaceae</taxon>
        <taxon>Rubioideae</taxon>
        <taxon>Spermacoceae</taxon>
        <taxon>Hedyotis-Oldenlandia complex</taxon>
        <taxon>Oldenlandia</taxon>
    </lineage>
</organism>
<accession>A0AAV1C445</accession>
<evidence type="ECO:0000313" key="8">
    <source>
        <dbReference type="Proteomes" id="UP001161247"/>
    </source>
</evidence>
<reference evidence="7" key="1">
    <citation type="submission" date="2023-03" db="EMBL/GenBank/DDBJ databases">
        <authorList>
            <person name="Julca I."/>
        </authorList>
    </citation>
    <scope>NUCLEOTIDE SEQUENCE</scope>
</reference>
<dbReference type="EMBL" id="OX459118">
    <property type="protein sequence ID" value="CAI9090301.1"/>
    <property type="molecule type" value="Genomic_DNA"/>
</dbReference>
<keyword evidence="4 5" id="KW-0472">Membrane</keyword>
<feature type="transmembrane region" description="Helical" evidence="5">
    <location>
        <begin position="12"/>
        <end position="38"/>
    </location>
</feature>
<evidence type="ECO:0000256" key="3">
    <source>
        <dbReference type="ARBA" id="ARBA00022989"/>
    </source>
</evidence>
<dbReference type="PANTHER" id="PTHR31234:SF65">
    <property type="entry name" value="LATE EMBRYOGENESIS ABUNDANT PROTEIN, LEA_2 SUBGROUP"/>
    <property type="match status" value="1"/>
</dbReference>
<dbReference type="PANTHER" id="PTHR31234">
    <property type="entry name" value="LATE EMBRYOGENESIS ABUNDANT (LEA) HYDROXYPROLINE-RICH GLYCOPROTEIN FAMILY"/>
    <property type="match status" value="1"/>
</dbReference>
<dbReference type="AlphaFoldDB" id="A0AAV1C445"/>
<protein>
    <submittedName>
        <fullName evidence="7">OLC1v1025048C1</fullName>
    </submittedName>
</protein>
<dbReference type="InterPro" id="IPR044839">
    <property type="entry name" value="NDR1-like"/>
</dbReference>
<dbReference type="Pfam" id="PF03168">
    <property type="entry name" value="LEA_2"/>
    <property type="match status" value="1"/>
</dbReference>
<evidence type="ECO:0000313" key="7">
    <source>
        <dbReference type="EMBL" id="CAI9090301.1"/>
    </source>
</evidence>